<dbReference type="Pfam" id="PF14465">
    <property type="entry name" value="WHD_1st_NFRKB"/>
    <property type="match status" value="2"/>
</dbReference>
<dbReference type="PROSITE" id="PS51916">
    <property type="entry name" value="DEUBAD"/>
    <property type="match status" value="1"/>
</dbReference>
<dbReference type="InterPro" id="IPR025220">
    <property type="entry name" value="NFRKB_WH_1"/>
</dbReference>
<evidence type="ECO:0000256" key="3">
    <source>
        <dbReference type="SAM" id="MobiDB-lite"/>
    </source>
</evidence>
<dbReference type="InterPro" id="IPR038106">
    <property type="entry name" value="NFRKB_winged_sf"/>
</dbReference>
<evidence type="ECO:0000256" key="2">
    <source>
        <dbReference type="ARBA" id="ARBA00023242"/>
    </source>
</evidence>
<dbReference type="InterPro" id="IPR044867">
    <property type="entry name" value="DEUBAD_dom"/>
</dbReference>
<feature type="domain" description="DEUBAD" evidence="4">
    <location>
        <begin position="37"/>
        <end position="153"/>
    </location>
</feature>
<keyword evidence="6" id="KW-1185">Reference proteome</keyword>
<evidence type="ECO:0000313" key="5">
    <source>
        <dbReference type="EMBL" id="KAL3265604.1"/>
    </source>
</evidence>
<name>A0ABD2MGY9_9CUCU</name>
<keyword evidence="2" id="KW-0539">Nucleus</keyword>
<evidence type="ECO:0000313" key="6">
    <source>
        <dbReference type="Proteomes" id="UP001516400"/>
    </source>
</evidence>
<dbReference type="Pfam" id="PF25793">
    <property type="entry name" value="WHD_2nd_NFRKB"/>
    <property type="match status" value="1"/>
</dbReference>
<gene>
    <name evidence="5" type="ORF">HHI36_009808</name>
</gene>
<accession>A0ABD2MGY9</accession>
<dbReference type="PANTHER" id="PTHR13052:SF3">
    <property type="entry name" value="NUCLEAR FACTOR RELATED TO KAPPA-B-BINDING PROTEIN"/>
    <property type="match status" value="1"/>
</dbReference>
<evidence type="ECO:0000256" key="1">
    <source>
        <dbReference type="ARBA" id="ARBA00004123"/>
    </source>
</evidence>
<evidence type="ECO:0000259" key="4">
    <source>
        <dbReference type="PROSITE" id="PS51916"/>
    </source>
</evidence>
<feature type="region of interest" description="Disordered" evidence="3">
    <location>
        <begin position="1"/>
        <end position="25"/>
    </location>
</feature>
<dbReference type="PANTHER" id="PTHR13052">
    <property type="entry name" value="NFRKB-RELATED"/>
    <property type="match status" value="1"/>
</dbReference>
<sequence>MESNSSEESSVSDYSTESSDEDGMETAQINGTRLLLPQGLCDREDVFRDFFSPNLWNSLSDEHKTHLQTFLPKFPSNDEEEKTVTLQRLFNFETFKFSNPLQDFHHHLKAGYFRPDIARMRNLIRRAERKEAKHRYRNHKESIRNEVLDSRKKLLIQIRNLPPGIEPKVDKVNVTDIELIRHRTKRRYFQILSSISSEQKFSSTFTGKSSTLDLERYITPSLNPFYINDEAYRNILRNHKKRKQEEPDDPEFSTRNISLTDVIHRTQLPYLKIVQVQHSKSSANDNRTSSKKKLKKDTNYHYSVPNVPLTPTHPTSNSENESDSDSLIDAVTVPPVKHRKTENKVVKITKIQPVKPVKVEVKEEPEEVTHVPVSQETVTVTSSNSNIISPINSYSQYGKIMPVTLSDLEGIDMMNLPIDLDNSDIDILEVNNKPELMQETHSNFLSLIRDIICSTNEHRMDFPTLEKRLQTWQESPISPLNDWYSLSDSWVGVLQSAINFLCGNTSELPNDFVPYLEYKQPIDVYQWIGAGRDSDNLLVTLCKFWLEHRDELKTVKLKEEADIELSDRAQTPPPPSDSWVGVLQSAINFLCGNTSELPNDFVPYLEYKQPIDVYQWIGAGRDSDNLLVTLCKFWLEHRDELKTVKLKEEADIELSDRAQTPPPPRCPTNWTVRKGTPEEIEKFQEQEKKRYENPHRAFTYCCNGYESVVAPLKGIYNPAVGSAKARGHTILTADRPNFVTILSLVRDATARLPNGEGTRGDIVELLKHSQYISPTATDNVLQTVVSGALDRMHTQFDPCVKYDTKRKIWIYLHRNRSEEDFEKIHQHLQGVPKVPKKATKNLRLNQKLNRQRIKRNQTKKRTLHQKILQTNLKQRRNLIQPT</sequence>
<proteinExistence type="predicted"/>
<dbReference type="InterPro" id="IPR057748">
    <property type="entry name" value="NFRKB_WH_2"/>
</dbReference>
<dbReference type="CDD" id="cd21865">
    <property type="entry name" value="DEUBAD_NFRKB"/>
    <property type="match status" value="1"/>
</dbReference>
<comment type="subcellular location">
    <subcellularLocation>
        <location evidence="1">Nucleus</location>
    </subcellularLocation>
</comment>
<dbReference type="EMBL" id="JABFTP020000001">
    <property type="protein sequence ID" value="KAL3265604.1"/>
    <property type="molecule type" value="Genomic_DNA"/>
</dbReference>
<feature type="region of interest" description="Disordered" evidence="3">
    <location>
        <begin position="276"/>
        <end position="328"/>
    </location>
</feature>
<comment type="caution">
    <text evidence="5">The sequence shown here is derived from an EMBL/GenBank/DDBJ whole genome shotgun (WGS) entry which is preliminary data.</text>
</comment>
<protein>
    <recommendedName>
        <fullName evidence="4">DEUBAD domain-containing protein</fullName>
    </recommendedName>
</protein>
<dbReference type="InterPro" id="IPR024867">
    <property type="entry name" value="NFRKB"/>
</dbReference>
<feature type="compositionally biased region" description="Polar residues" evidence="3">
    <location>
        <begin position="276"/>
        <end position="287"/>
    </location>
</feature>
<reference evidence="5 6" key="1">
    <citation type="journal article" date="2021" name="BMC Biol.">
        <title>Horizontally acquired antibacterial genes associated with adaptive radiation of ladybird beetles.</title>
        <authorList>
            <person name="Li H.S."/>
            <person name="Tang X.F."/>
            <person name="Huang Y.H."/>
            <person name="Xu Z.Y."/>
            <person name="Chen M.L."/>
            <person name="Du X.Y."/>
            <person name="Qiu B.Y."/>
            <person name="Chen P.T."/>
            <person name="Zhang W."/>
            <person name="Slipinski A."/>
            <person name="Escalona H.E."/>
            <person name="Waterhouse R.M."/>
            <person name="Zwick A."/>
            <person name="Pang H."/>
        </authorList>
    </citation>
    <scope>NUCLEOTIDE SEQUENCE [LARGE SCALE GENOMIC DNA]</scope>
    <source>
        <strain evidence="5">SYSU2018</strain>
    </source>
</reference>
<organism evidence="5 6">
    <name type="scientific">Cryptolaemus montrouzieri</name>
    <dbReference type="NCBI Taxonomy" id="559131"/>
    <lineage>
        <taxon>Eukaryota</taxon>
        <taxon>Metazoa</taxon>
        <taxon>Ecdysozoa</taxon>
        <taxon>Arthropoda</taxon>
        <taxon>Hexapoda</taxon>
        <taxon>Insecta</taxon>
        <taxon>Pterygota</taxon>
        <taxon>Neoptera</taxon>
        <taxon>Endopterygota</taxon>
        <taxon>Coleoptera</taxon>
        <taxon>Polyphaga</taxon>
        <taxon>Cucujiformia</taxon>
        <taxon>Coccinelloidea</taxon>
        <taxon>Coccinellidae</taxon>
        <taxon>Scymninae</taxon>
        <taxon>Scymnini</taxon>
        <taxon>Cryptolaemus</taxon>
    </lineage>
</organism>
<dbReference type="GO" id="GO:0005634">
    <property type="term" value="C:nucleus"/>
    <property type="evidence" value="ECO:0007669"/>
    <property type="project" value="UniProtKB-SubCell"/>
</dbReference>
<dbReference type="Gene3D" id="1.10.10.2430">
    <property type="entry name" value="NFRKB winged helix-like domain"/>
    <property type="match status" value="2"/>
</dbReference>
<feature type="compositionally biased region" description="Low complexity" evidence="3">
    <location>
        <begin position="1"/>
        <end position="17"/>
    </location>
</feature>
<dbReference type="AlphaFoldDB" id="A0ABD2MGY9"/>
<dbReference type="Proteomes" id="UP001516400">
    <property type="component" value="Unassembled WGS sequence"/>
</dbReference>